<dbReference type="RefSeq" id="WP_353944998.1">
    <property type="nucleotide sequence ID" value="NZ_CP159534.1"/>
</dbReference>
<feature type="compositionally biased region" description="Pro residues" evidence="1">
    <location>
        <begin position="47"/>
        <end position="69"/>
    </location>
</feature>
<evidence type="ECO:0000256" key="1">
    <source>
        <dbReference type="SAM" id="MobiDB-lite"/>
    </source>
</evidence>
<feature type="transmembrane region" description="Helical" evidence="2">
    <location>
        <begin position="197"/>
        <end position="219"/>
    </location>
</feature>
<accession>A0AAU8IZ60</accession>
<reference evidence="4" key="1">
    <citation type="submission" date="2024-06" db="EMBL/GenBank/DDBJ databases">
        <title>Streptomyces sp. strain HUAS MG91 genome sequences.</title>
        <authorList>
            <person name="Mo P."/>
        </authorList>
    </citation>
    <scope>NUCLEOTIDE SEQUENCE</scope>
    <source>
        <strain evidence="4">HUAS MG91</strain>
    </source>
</reference>
<keyword evidence="2" id="KW-0812">Transmembrane</keyword>
<feature type="compositionally biased region" description="Low complexity" evidence="1">
    <location>
        <begin position="84"/>
        <end position="117"/>
    </location>
</feature>
<keyword evidence="2" id="KW-1133">Transmembrane helix</keyword>
<sequence length="221" mass="22368">MSGGSTPQEHDPWAPPQAVPLAKASDTMPDTTPDLHDRQTVTSMPLAPGPQAAPPQTPPPPPAPGPQAPPHGHGPVPPPPISPDGPGQQVYGAQQAGPQYGYPGPQYGYPGPQHGYPAPQHPAPYGGAQNYAYWPGAVQAQPSNGLGVAGMVLGIISDVLFLMWPIAIICGVLGIIFGAMGRGKAKRGEATNPGQALTGIICGAAGVALAVGFIVLVVATF</sequence>
<proteinExistence type="predicted"/>
<evidence type="ECO:0000313" key="4">
    <source>
        <dbReference type="EMBL" id="XCJ73536.1"/>
    </source>
</evidence>
<dbReference type="KEGG" id="stac:ABII15_27865"/>
<feature type="region of interest" description="Disordered" evidence="1">
    <location>
        <begin position="1"/>
        <end position="117"/>
    </location>
</feature>
<dbReference type="InterPro" id="IPR025241">
    <property type="entry name" value="DUF4190"/>
</dbReference>
<feature type="domain" description="DUF4190" evidence="3">
    <location>
        <begin position="146"/>
        <end position="211"/>
    </location>
</feature>
<organism evidence="4">
    <name type="scientific">Streptomyces tabacisoli</name>
    <dbReference type="NCBI Taxonomy" id="3156398"/>
    <lineage>
        <taxon>Bacteria</taxon>
        <taxon>Bacillati</taxon>
        <taxon>Actinomycetota</taxon>
        <taxon>Actinomycetes</taxon>
        <taxon>Kitasatosporales</taxon>
        <taxon>Streptomycetaceae</taxon>
        <taxon>Streptomyces</taxon>
    </lineage>
</organism>
<feature type="transmembrane region" description="Helical" evidence="2">
    <location>
        <begin position="151"/>
        <end position="177"/>
    </location>
</feature>
<gene>
    <name evidence="4" type="ORF">ABII15_27865</name>
</gene>
<evidence type="ECO:0000259" key="3">
    <source>
        <dbReference type="Pfam" id="PF13828"/>
    </source>
</evidence>
<dbReference type="EMBL" id="CP159534">
    <property type="protein sequence ID" value="XCJ73536.1"/>
    <property type="molecule type" value="Genomic_DNA"/>
</dbReference>
<protein>
    <submittedName>
        <fullName evidence="4">DUF4190 domain-containing protein</fullName>
    </submittedName>
</protein>
<dbReference type="AlphaFoldDB" id="A0AAU8IZ60"/>
<evidence type="ECO:0000256" key="2">
    <source>
        <dbReference type="SAM" id="Phobius"/>
    </source>
</evidence>
<name>A0AAU8IZ60_9ACTN</name>
<dbReference type="Pfam" id="PF13828">
    <property type="entry name" value="DUF4190"/>
    <property type="match status" value="1"/>
</dbReference>
<keyword evidence="2" id="KW-0472">Membrane</keyword>